<proteinExistence type="predicted"/>
<comment type="caution">
    <text evidence="1">The sequence shown here is derived from an EMBL/GenBank/DDBJ whole genome shotgun (WGS) entry which is preliminary data.</text>
</comment>
<dbReference type="RefSeq" id="WP_146597286.1">
    <property type="nucleotide sequence ID" value="NZ_SJPT01000014.1"/>
</dbReference>
<sequence length="61" mass="7204">MQYLAAGTRNRSLPKRRNARPAYLINFQPVTVRFFRRRKQSFPTGAGPWRFILLADFLATY</sequence>
<dbReference type="EMBL" id="SJPT01000014">
    <property type="protein sequence ID" value="TWU17194.1"/>
    <property type="molecule type" value="Genomic_DNA"/>
</dbReference>
<dbReference type="Proteomes" id="UP000316304">
    <property type="component" value="Unassembled WGS sequence"/>
</dbReference>
<reference evidence="1 2" key="1">
    <citation type="submission" date="2019-02" db="EMBL/GenBank/DDBJ databases">
        <title>Deep-cultivation of Planctomycetes and their phenomic and genomic characterization uncovers novel biology.</title>
        <authorList>
            <person name="Wiegand S."/>
            <person name="Jogler M."/>
            <person name="Boedeker C."/>
            <person name="Pinto D."/>
            <person name="Vollmers J."/>
            <person name="Rivas-Marin E."/>
            <person name="Kohn T."/>
            <person name="Peeters S.H."/>
            <person name="Heuer A."/>
            <person name="Rast P."/>
            <person name="Oberbeckmann S."/>
            <person name="Bunk B."/>
            <person name="Jeske O."/>
            <person name="Meyerdierks A."/>
            <person name="Storesund J.E."/>
            <person name="Kallscheuer N."/>
            <person name="Luecker S."/>
            <person name="Lage O.M."/>
            <person name="Pohl T."/>
            <person name="Merkel B.J."/>
            <person name="Hornburger P."/>
            <person name="Mueller R.-W."/>
            <person name="Bruemmer F."/>
            <person name="Labrenz M."/>
            <person name="Spormann A.M."/>
            <person name="Op Den Camp H."/>
            <person name="Overmann J."/>
            <person name="Amann R."/>
            <person name="Jetten M.S.M."/>
            <person name="Mascher T."/>
            <person name="Medema M.H."/>
            <person name="Devos D.P."/>
            <person name="Kaster A.-K."/>
            <person name="Ovreas L."/>
            <person name="Rohde M."/>
            <person name="Galperin M.Y."/>
            <person name="Jogler C."/>
        </authorList>
    </citation>
    <scope>NUCLEOTIDE SEQUENCE [LARGE SCALE GENOMIC DNA]</scope>
    <source>
        <strain evidence="1 2">Pla52o</strain>
    </source>
</reference>
<protein>
    <submittedName>
        <fullName evidence="1">Uncharacterized protein</fullName>
    </submittedName>
</protein>
<accession>A0A5C6C1U9</accession>
<dbReference type="AlphaFoldDB" id="A0A5C6C1U9"/>
<name>A0A5C6C1U9_9BACT</name>
<gene>
    <name evidence="1" type="ORF">Pla52o_53690</name>
</gene>
<organism evidence="1 2">
    <name type="scientific">Novipirellula galeiformis</name>
    <dbReference type="NCBI Taxonomy" id="2528004"/>
    <lineage>
        <taxon>Bacteria</taxon>
        <taxon>Pseudomonadati</taxon>
        <taxon>Planctomycetota</taxon>
        <taxon>Planctomycetia</taxon>
        <taxon>Pirellulales</taxon>
        <taxon>Pirellulaceae</taxon>
        <taxon>Novipirellula</taxon>
    </lineage>
</organism>
<keyword evidence="2" id="KW-1185">Reference proteome</keyword>
<evidence type="ECO:0000313" key="1">
    <source>
        <dbReference type="EMBL" id="TWU17194.1"/>
    </source>
</evidence>
<evidence type="ECO:0000313" key="2">
    <source>
        <dbReference type="Proteomes" id="UP000316304"/>
    </source>
</evidence>